<keyword evidence="2" id="KW-0677">Repeat</keyword>
<evidence type="ECO:0008006" key="8">
    <source>
        <dbReference type="Google" id="ProtNLM"/>
    </source>
</evidence>
<dbReference type="NCBIfam" id="TIGR03901">
    <property type="entry name" value="MYXO-CTERM"/>
    <property type="match status" value="1"/>
</dbReference>
<dbReference type="PANTHER" id="PTHR23220">
    <property type="entry name" value="INTEGRIN ALPHA"/>
    <property type="match status" value="1"/>
</dbReference>
<dbReference type="InterPro" id="IPR024038">
    <property type="entry name" value="MYXO-CTERM"/>
</dbReference>
<dbReference type="GO" id="GO:0007229">
    <property type="term" value="P:integrin-mediated signaling pathway"/>
    <property type="evidence" value="ECO:0007669"/>
    <property type="project" value="TreeGrafter"/>
</dbReference>
<proteinExistence type="predicted"/>
<dbReference type="PANTHER" id="PTHR23220:SF133">
    <property type="entry name" value="INTEGRIN ALPHA-PS2"/>
    <property type="match status" value="1"/>
</dbReference>
<dbReference type="SUPFAM" id="SSF69318">
    <property type="entry name" value="Integrin alpha N-terminal domain"/>
    <property type="match status" value="2"/>
</dbReference>
<dbReference type="Gene3D" id="2.130.10.130">
    <property type="entry name" value="Integrin alpha, N-terminal"/>
    <property type="match status" value="2"/>
</dbReference>
<evidence type="ECO:0000313" key="7">
    <source>
        <dbReference type="Proteomes" id="UP000321412"/>
    </source>
</evidence>
<evidence type="ECO:0000256" key="3">
    <source>
        <dbReference type="ARBA" id="ARBA00023180"/>
    </source>
</evidence>
<dbReference type="InterPro" id="IPR028994">
    <property type="entry name" value="Integrin_alpha_N"/>
</dbReference>
<evidence type="ECO:0000256" key="4">
    <source>
        <dbReference type="SAM" id="MobiDB-lite"/>
    </source>
</evidence>
<dbReference type="InterPro" id="IPR013519">
    <property type="entry name" value="Int_alpha_beta-p"/>
</dbReference>
<dbReference type="InterPro" id="IPR001673">
    <property type="entry name" value="S_mold_repeat"/>
</dbReference>
<protein>
    <recommendedName>
        <fullName evidence="8">PKD/Chitinase domain-containing protein</fullName>
    </recommendedName>
</protein>
<feature type="compositionally biased region" description="Low complexity" evidence="4">
    <location>
        <begin position="1317"/>
        <end position="1328"/>
    </location>
</feature>
<dbReference type="Proteomes" id="UP000321412">
    <property type="component" value="Unassembled WGS sequence"/>
</dbReference>
<feature type="region of interest" description="Disordered" evidence="4">
    <location>
        <begin position="1292"/>
        <end position="1332"/>
    </location>
</feature>
<dbReference type="EMBL" id="VOSM01000009">
    <property type="protein sequence ID" value="TXD35423.1"/>
    <property type="molecule type" value="Genomic_DNA"/>
</dbReference>
<dbReference type="PROSITE" id="PS51470">
    <property type="entry name" value="FG_GAP"/>
    <property type="match status" value="3"/>
</dbReference>
<gene>
    <name evidence="6" type="ORF">FRC98_16545</name>
</gene>
<comment type="caution">
    <text evidence="6">The sequence shown here is derived from an EMBL/GenBank/DDBJ whole genome shotgun (WGS) entry which is preliminary data.</text>
</comment>
<accession>A0A5C6X8G1</accession>
<evidence type="ECO:0000256" key="5">
    <source>
        <dbReference type="SAM" id="SignalP"/>
    </source>
</evidence>
<dbReference type="GO" id="GO:0009897">
    <property type="term" value="C:external side of plasma membrane"/>
    <property type="evidence" value="ECO:0007669"/>
    <property type="project" value="TreeGrafter"/>
</dbReference>
<feature type="chain" id="PRO_5022668167" description="PKD/Chitinase domain-containing protein" evidence="5">
    <location>
        <begin position="36"/>
        <end position="1374"/>
    </location>
</feature>
<dbReference type="OrthoDB" id="1013954at2"/>
<dbReference type="GO" id="GO:0007160">
    <property type="term" value="P:cell-matrix adhesion"/>
    <property type="evidence" value="ECO:0007669"/>
    <property type="project" value="TreeGrafter"/>
</dbReference>
<feature type="signal peptide" evidence="5">
    <location>
        <begin position="1"/>
        <end position="35"/>
    </location>
</feature>
<name>A0A5C6X8G1_9DELT</name>
<feature type="region of interest" description="Disordered" evidence="4">
    <location>
        <begin position="1093"/>
        <end position="1124"/>
    </location>
</feature>
<dbReference type="GO" id="GO:0098609">
    <property type="term" value="P:cell-cell adhesion"/>
    <property type="evidence" value="ECO:0007669"/>
    <property type="project" value="TreeGrafter"/>
</dbReference>
<keyword evidence="7" id="KW-1185">Reference proteome</keyword>
<keyword evidence="3" id="KW-0325">Glycoprotein</keyword>
<dbReference type="GO" id="GO:0008305">
    <property type="term" value="C:integrin complex"/>
    <property type="evidence" value="ECO:0007669"/>
    <property type="project" value="TreeGrafter"/>
</dbReference>
<reference evidence="6 7" key="1">
    <citation type="submission" date="2019-08" db="EMBL/GenBank/DDBJ databases">
        <title>Bradymonadales sp. TMQ4.</title>
        <authorList>
            <person name="Liang Q."/>
        </authorList>
    </citation>
    <scope>NUCLEOTIDE SEQUENCE [LARGE SCALE GENOMIC DNA]</scope>
    <source>
        <strain evidence="6 7">TMQ4</strain>
    </source>
</reference>
<keyword evidence="1 5" id="KW-0732">Signal</keyword>
<evidence type="ECO:0000313" key="6">
    <source>
        <dbReference type="EMBL" id="TXD35423.1"/>
    </source>
</evidence>
<dbReference type="SMART" id="SM00191">
    <property type="entry name" value="Int_alpha"/>
    <property type="match status" value="7"/>
</dbReference>
<sequence>MENTMTESVQACRRLAPRRAHMIAMALLMAVSACSGDEGEATTTRVQAQNEYGTPGETYRPEVSSRFKAMAPPEELAAAWPQGFDATSAGLEATVLALGDVTIGSDGEITIEPTPGLYASGKPIVQNWDYHFALAGVGRGDTTVDVGKVEGRLQDSSEAHLEYAGGVRVSLEHRATGLKLFTTLSEPPRGKGPVRVDFAHHGRMKTYQSDKGDLEVLHDGEVVFRWSGVIAYDARHNEVPVRLASDDSRFWFEVDDRDAVYPLTIDPLASQPIWEGSSTQPNSNFADSISQPRDVNGDGVADIAISQSNYSVSQSLQGRALVYLGNANGFGNTAGFVVVGDTPNEQLSIGLSISGDANEDGCHELVVGSPGYNGGFGRVLMFRPFECASGALNPSPLVWSRESPTLAGLGRSLSVGDYDCNGQDDLLVGAPSQTAVNDNATYNLAGEVQIYHHDAASGIYESTPGFRYQENTQGLALGWTVQTLPDTRGSSSTCDSFAVGTPYPSGFTGAVFIFDHDASNAIALPPTRLNGPNSGSSFGVSLDTMPSPNGTRINGRRIDALVVGAGGGGGGFGSVSIYEWDTASSAYQQVWTVNAPHAGARFGQRIAANGDFNNDGHRDLAVGAYNLQNEAGVAEGGVLVYLGSPDGLRNTPDWTLLSGQAGSEFGIAVRGIDDLTGDGNDELLVGARAYDGLIANGGQIFMYPGRDNCFIGGEFYSEGDANPDNGCELCDPAQSTSGWSNAADGLACGDGGDSCTVATCQAGQCTGTQIDCNDGNPCTQDSCDPIEGCVYETAPQDGEVCEDDGLSCTGDVCQDGACTHPINSGCLISETCYPSGATNPSAECFVCDPQQSTTSWSPKAAGSACDNGLFCTINDTCNAVGQCEAGEARVCETEQCYGGVVCSNAARACVPTQPQTGTSCDDGNLCTTGDTCQAGSCEAGEVVDCSAEGGACAVGVCNPETGACESEPLADGSSCDTGDVCTSGVCESGVCQAGAPVTCDDNNPCTVGSCDAVEGCVFEPVADGLSCQAPFCQSETELVGAGQCVSGGCAAGALVDCAPFRCDTGACLTTCESDEDCAEGAYCDEAGACSTENRAPEADAGSDQSVGSEADVTLDGTASSDPDEDELSFAWTQLDGPTVELDDASSAAPMFVAPTLEAGEEVVLIFELVVSDGELDSEPDTTEVLVTNDENRPPVALIEGPSEASAGETILLDGAGSSDPDGDAIQSHQWSLVDGQPFPTISQTDRESAVNVTFPETLSETTTYRFGLIVSDGMANSPREVHEVVVEPVEIPVEPGPDAGGDAGDDAGGDAGGDAGDAGLDAGVDDAGQPQALRGSLAGSGCVCSSSSQQGDPGFFLFAAALGLMWWRRREAGL</sequence>
<dbReference type="Pfam" id="PF22352">
    <property type="entry name" value="K319L-like_PKD"/>
    <property type="match status" value="1"/>
</dbReference>
<dbReference type="GO" id="GO:0005178">
    <property type="term" value="F:integrin binding"/>
    <property type="evidence" value="ECO:0007669"/>
    <property type="project" value="TreeGrafter"/>
</dbReference>
<dbReference type="InterPro" id="IPR013783">
    <property type="entry name" value="Ig-like_fold"/>
</dbReference>
<dbReference type="GO" id="GO:0033627">
    <property type="term" value="P:cell adhesion mediated by integrin"/>
    <property type="evidence" value="ECO:0007669"/>
    <property type="project" value="TreeGrafter"/>
</dbReference>
<dbReference type="Pfam" id="PF00526">
    <property type="entry name" value="Dicty_CTDC"/>
    <property type="match status" value="2"/>
</dbReference>
<dbReference type="Pfam" id="PF01839">
    <property type="entry name" value="FG-GAP"/>
    <property type="match status" value="1"/>
</dbReference>
<organism evidence="6 7">
    <name type="scientific">Lujinxingia vulgaris</name>
    <dbReference type="NCBI Taxonomy" id="2600176"/>
    <lineage>
        <taxon>Bacteria</taxon>
        <taxon>Deltaproteobacteria</taxon>
        <taxon>Bradymonadales</taxon>
        <taxon>Lujinxingiaceae</taxon>
        <taxon>Lujinxingia</taxon>
    </lineage>
</organism>
<dbReference type="InterPro" id="IPR013517">
    <property type="entry name" value="FG-GAP"/>
</dbReference>
<dbReference type="Gene3D" id="2.60.40.10">
    <property type="entry name" value="Immunoglobulins"/>
    <property type="match status" value="2"/>
</dbReference>
<evidence type="ECO:0000256" key="2">
    <source>
        <dbReference type="ARBA" id="ARBA00022737"/>
    </source>
</evidence>
<evidence type="ECO:0000256" key="1">
    <source>
        <dbReference type="ARBA" id="ARBA00022729"/>
    </source>
</evidence>